<gene>
    <name evidence="1" type="ORF">SAMN06295933_0173</name>
</gene>
<dbReference type="Gene3D" id="2.60.120.200">
    <property type="match status" value="1"/>
</dbReference>
<reference evidence="2" key="1">
    <citation type="submission" date="2017-04" db="EMBL/GenBank/DDBJ databases">
        <authorList>
            <person name="Varghese N."/>
            <person name="Submissions S."/>
        </authorList>
    </citation>
    <scope>NUCLEOTIDE SEQUENCE [LARGE SCALE GENOMIC DNA]</scope>
    <source>
        <strain evidence="2">K3S</strain>
    </source>
</reference>
<dbReference type="EMBL" id="FWZU01000001">
    <property type="protein sequence ID" value="SME88497.1"/>
    <property type="molecule type" value="Genomic_DNA"/>
</dbReference>
<protein>
    <recommendedName>
        <fullName evidence="3">F5/8 type C domain-containing protein</fullName>
    </recommendedName>
</protein>
<dbReference type="STRING" id="1519643.SAMN06295933_0173"/>
<dbReference type="SUPFAM" id="SSF49785">
    <property type="entry name" value="Galactose-binding domain-like"/>
    <property type="match status" value="2"/>
</dbReference>
<dbReference type="InterPro" id="IPR013320">
    <property type="entry name" value="ConA-like_dom_sf"/>
</dbReference>
<evidence type="ECO:0000313" key="2">
    <source>
        <dbReference type="Proteomes" id="UP000192906"/>
    </source>
</evidence>
<accession>A0A1X7C1X1</accession>
<dbReference type="OrthoDB" id="5464063at2"/>
<sequence>MTVVSSSNNITFAGDGVQTLFDFNFKIFKEEDLAAVVRDSSGVERELAVSSDFKLISETGNDSGGRVMYPVSGFPLQQGDSITFYREIAYSQELELVDNDPFSAGLLNEAFDRGVMRDQQLQEQVARALKYDISTPQEDQLMPQEFMRNIIAARDASATSRAGAESACSKSEVAQLAAEYAKSGAENAQAAAEYAKSEAEAIAWDGIEHLRSRTPVLSGPQSANEGTTVEVGIVGYVEDSLASYDLDVSEFGSAVLVGSVIKWTLGNVDVDTEHSLKVVKRRRGEIYSETANYRILVKNVLINDGPTMVFANDSKGWPGAAIDAENIQPPAFSVGAVNEKQIVSGKMEVEVTSGQKTVLDGTTGTFLKVLEELYAGMLLVTDKGNVFVESVESSTVSSADIVDLLDDGSCIALYNFNGALNGSGKAASSIVPKSSVSYITGKVGQAVSINNGTAPCNVPVDDIQHAGVSVWTNPSLNSHTSGSYRIMWLMMGGICGVDFGRGSVTIFGQNVALDTSAWKNLNKFINICITSDGKNGYLYIDKTLVKTITNISLTGSGALTDLAHGANDAQSMDQLRVFNRTLTQDDVDKIYEEGQKAYSCIINLPAAPAKVFKNPLQGETLVVSTRSTATSLETNQLVKEGESLFLDGVEGVAGATSGELGEYPNKPYTSELGTPIESANVTGWISANAFDGDIANRWAGLSTAADLAINGSWIGWKFKEPISLEEYSLTPLADPRNLGATINLRASNDGVTWTTIQTDNSVYAEHSYPVASTDKFTHWAVSNNTKLDYYMNVLELAFKKRGNFSVDITSFGLTTPPQYASRKIENIFAIGVGNANEYIGPEIVVEQGEGSTASKLVLTSAGSIAAKIFVEGGLNNNILCDGQDVAVASVSEEIVDGISPVKQIIPDMTGETTDGCTITASRSDYGPAYACWKVGKANQPSNSDYWQANGYPTDLVIAFDSPKTISKYSLISAFSYVQNSQTWALYKGASLTGPWTLLHQQAAAFTWSSTGGGTQTLNFDLGASHTANYFKLNCGNTAQHGYSGLGRVRLFGTESKKMTKTIVNLETPLDKVPAKVAIPDCYSLTPAGYISELSDGKLKLTVDKIEFPNNANLKQLAMSVRSPEDMRFTDGKIYIQEKP</sequence>
<dbReference type="Proteomes" id="UP000192906">
    <property type="component" value="Unassembled WGS sequence"/>
</dbReference>
<dbReference type="InterPro" id="IPR008979">
    <property type="entry name" value="Galactose-bd-like_sf"/>
</dbReference>
<dbReference type="Gene3D" id="2.60.120.260">
    <property type="entry name" value="Galactose-binding domain-like"/>
    <property type="match status" value="2"/>
</dbReference>
<dbReference type="RefSeq" id="WP_085096953.1">
    <property type="nucleotide sequence ID" value="NZ_FWZU01000001.1"/>
</dbReference>
<keyword evidence="2" id="KW-1185">Reference proteome</keyword>
<name>A0A1X7C1X1_9BACT</name>
<dbReference type="Pfam" id="PF13385">
    <property type="entry name" value="Laminin_G_3"/>
    <property type="match status" value="1"/>
</dbReference>
<dbReference type="SUPFAM" id="SSF49899">
    <property type="entry name" value="Concanavalin A-like lectins/glucanases"/>
    <property type="match status" value="1"/>
</dbReference>
<dbReference type="AlphaFoldDB" id="A0A1X7C1X1"/>
<evidence type="ECO:0008006" key="3">
    <source>
        <dbReference type="Google" id="ProtNLM"/>
    </source>
</evidence>
<proteinExistence type="predicted"/>
<evidence type="ECO:0000313" key="1">
    <source>
        <dbReference type="EMBL" id="SME88497.1"/>
    </source>
</evidence>
<organism evidence="1 2">
    <name type="scientific">Desulfovibrio gilichinskyi</name>
    <dbReference type="NCBI Taxonomy" id="1519643"/>
    <lineage>
        <taxon>Bacteria</taxon>
        <taxon>Pseudomonadati</taxon>
        <taxon>Thermodesulfobacteriota</taxon>
        <taxon>Desulfovibrionia</taxon>
        <taxon>Desulfovibrionales</taxon>
        <taxon>Desulfovibrionaceae</taxon>
        <taxon>Desulfovibrio</taxon>
    </lineage>
</organism>